<comment type="activity regulation">
    <text evidence="11">Allosterically activated by GTP, when glutamine is the substrate; GTP has no effect on the reaction when ammonia is the substrate. The allosteric effector GTP functions by stabilizing the protein conformation that binds the tetrahedral intermediate(s) formed during glutamine hydrolysis. Inhibited by the product CTP, via allosteric rather than competitive inhibition.</text>
</comment>
<dbReference type="GO" id="GO:0005524">
    <property type="term" value="F:ATP binding"/>
    <property type="evidence" value="ECO:0007669"/>
    <property type="project" value="UniProtKB-KW"/>
</dbReference>
<dbReference type="RefSeq" id="WP_048140317.1">
    <property type="nucleotide sequence ID" value="NZ_CP009516.1"/>
</dbReference>
<evidence type="ECO:0000256" key="3">
    <source>
        <dbReference type="ARBA" id="ARBA00022598"/>
    </source>
</evidence>
<feature type="binding site" evidence="11">
    <location>
        <position position="140"/>
    </location>
    <ligand>
        <name>Mg(2+)</name>
        <dbReference type="ChEBI" id="CHEBI:18420"/>
    </ligand>
</feature>
<feature type="binding site" evidence="11">
    <location>
        <position position="403"/>
    </location>
    <ligand>
        <name>L-glutamine</name>
        <dbReference type="ChEBI" id="CHEBI:58359"/>
    </ligand>
</feature>
<evidence type="ECO:0000256" key="9">
    <source>
        <dbReference type="ARBA" id="ARBA00022975"/>
    </source>
</evidence>
<feature type="binding site" evidence="11">
    <location>
        <position position="70"/>
    </location>
    <ligand>
        <name>Mg(2+)</name>
        <dbReference type="ChEBI" id="CHEBI:18420"/>
    </ligand>
</feature>
<dbReference type="GeneID" id="24831779"/>
<dbReference type="CDD" id="cd01746">
    <property type="entry name" value="GATase1_CTP_Synthase"/>
    <property type="match status" value="1"/>
</dbReference>
<feature type="binding site" evidence="11">
    <location>
        <begin position="13"/>
        <end position="18"/>
    </location>
    <ligand>
        <name>ATP</name>
        <dbReference type="ChEBI" id="CHEBI:30616"/>
    </ligand>
</feature>
<feature type="binding site" evidence="11">
    <location>
        <position position="222"/>
    </location>
    <ligand>
        <name>CTP</name>
        <dbReference type="ChEBI" id="CHEBI:37563"/>
        <note>allosteric inhibitor</note>
    </ligand>
</feature>
<feature type="binding site" evidence="11">
    <location>
        <begin position="380"/>
        <end position="383"/>
    </location>
    <ligand>
        <name>L-glutamine</name>
        <dbReference type="ChEBI" id="CHEBI:58359"/>
    </ligand>
</feature>
<feature type="binding site" evidence="11">
    <location>
        <begin position="186"/>
        <end position="191"/>
    </location>
    <ligand>
        <name>CTP</name>
        <dbReference type="ChEBI" id="CHEBI:37563"/>
        <note>allosteric inhibitor</note>
    </ligand>
</feature>
<comment type="miscellaneous">
    <text evidence="11">CTPSs have evolved a hybrid strategy for distinguishing between UTP and CTP. The overlapping regions of the product feedback inhibitory and substrate sites recognize a common feature in both compounds, the triphosphate moiety. To differentiate isosteric substrate and product pyrimidine rings, an additional pocket far from the expected kinase/ligase catalytic site, specifically recognizes the cytosine and ribose portions of the product inhibitor.</text>
</comment>
<dbReference type="SUPFAM" id="SSF52317">
    <property type="entry name" value="Class I glutamine amidotransferase-like"/>
    <property type="match status" value="1"/>
</dbReference>
<dbReference type="AlphaFoldDB" id="A0A0E3SFG9"/>
<feature type="domain" description="Glutamine amidotransferase" evidence="12">
    <location>
        <begin position="300"/>
        <end position="522"/>
    </location>
</feature>
<dbReference type="KEGG" id="mhor:MSHOH_2494"/>
<feature type="binding site" evidence="11">
    <location>
        <position position="12"/>
    </location>
    <ligand>
        <name>CTP</name>
        <dbReference type="ChEBI" id="CHEBI:37563"/>
        <note>allosteric inhibitor</note>
    </ligand>
</feature>
<dbReference type="EC" id="6.3.4.2" evidence="11"/>
<dbReference type="GO" id="GO:0003883">
    <property type="term" value="F:CTP synthase activity"/>
    <property type="evidence" value="ECO:0007669"/>
    <property type="project" value="UniProtKB-UniRule"/>
</dbReference>
<dbReference type="GO" id="GO:0046872">
    <property type="term" value="F:metal ion binding"/>
    <property type="evidence" value="ECO:0007669"/>
    <property type="project" value="UniProtKB-KW"/>
</dbReference>
<evidence type="ECO:0000259" key="13">
    <source>
        <dbReference type="Pfam" id="PF06418"/>
    </source>
</evidence>
<keyword evidence="6 11" id="KW-0067">ATP-binding</keyword>
<comment type="catalytic activity">
    <reaction evidence="10 11">
        <text>UTP + L-glutamine + ATP + H2O = CTP + L-glutamate + ADP + phosphate + 2 H(+)</text>
        <dbReference type="Rhea" id="RHEA:26426"/>
        <dbReference type="ChEBI" id="CHEBI:15377"/>
        <dbReference type="ChEBI" id="CHEBI:15378"/>
        <dbReference type="ChEBI" id="CHEBI:29985"/>
        <dbReference type="ChEBI" id="CHEBI:30616"/>
        <dbReference type="ChEBI" id="CHEBI:37563"/>
        <dbReference type="ChEBI" id="CHEBI:43474"/>
        <dbReference type="ChEBI" id="CHEBI:46398"/>
        <dbReference type="ChEBI" id="CHEBI:58359"/>
        <dbReference type="ChEBI" id="CHEBI:456216"/>
        <dbReference type="EC" id="6.3.4.2"/>
    </reaction>
</comment>
<evidence type="ECO:0000256" key="11">
    <source>
        <dbReference type="HAMAP-Rule" id="MF_01227"/>
    </source>
</evidence>
<organism evidence="14 15">
    <name type="scientific">Methanosarcina horonobensis HB-1 = JCM 15518</name>
    <dbReference type="NCBI Taxonomy" id="1434110"/>
    <lineage>
        <taxon>Archaea</taxon>
        <taxon>Methanobacteriati</taxon>
        <taxon>Methanobacteriota</taxon>
        <taxon>Stenosarchaea group</taxon>
        <taxon>Methanomicrobia</taxon>
        <taxon>Methanosarcinales</taxon>
        <taxon>Methanosarcinaceae</taxon>
        <taxon>Methanosarcina</taxon>
    </lineage>
</organism>
<comment type="subunit">
    <text evidence="11">Homotetramer.</text>
</comment>
<evidence type="ECO:0000256" key="1">
    <source>
        <dbReference type="ARBA" id="ARBA00005171"/>
    </source>
</evidence>
<evidence type="ECO:0000256" key="2">
    <source>
        <dbReference type="ARBA" id="ARBA00007533"/>
    </source>
</evidence>
<dbReference type="GO" id="GO:0004359">
    <property type="term" value="F:glutaminase activity"/>
    <property type="evidence" value="ECO:0007669"/>
    <property type="project" value="RHEA"/>
</dbReference>
<accession>A0A0E3SFG9</accession>
<keyword evidence="15" id="KW-1185">Reference proteome</keyword>
<sequence>MKYIVVTGGVMSGLGKGITIASIGRNLKNKGYKVTAIKIDPYINIDAGTMSPYQHGEVFVLRDGGEVDLDLGNYERFLDTELTRDHNLTTGKVYQEVIAKERRGDYLGKTVQIIPHITNEIKNKIRKVAARSGADICLVEIGGTVGDIESMPFLEAVRQMHREEPSENIVFIHVTLVMEDLQGEQKTKPSQHSVKELRALGLSPEVIVARSKTPLQESAKEKIALFCDVPQELVISAYDADDIYDVPLTIEEQGLTTRLMKHLKLESCVEDSGWSEMVARMKSTTDEVKLAIVGKYTNLEDSYLSILEAVKHGGIDNACKVEVNMVEAETLEEDPAEVEKLKQFDGILIPGGFGGRGTEGKMLAIKFARENDIPFLGICLGMQLAVIEFARNVVNLEKANSTEFDEDTPYPVIDILPEQTGVADMGGTMRLGDYDAILKEGSIATKLYETNYIVERHRHRYEVNPEFVDRLESFGMVFSGKNKNRMEIAEIPDKLFFFASQFHPEFRSRPGRPSPPFKGLIRAMCKYRKEREGKQGQ</sequence>
<evidence type="ECO:0000256" key="4">
    <source>
        <dbReference type="ARBA" id="ARBA00022723"/>
    </source>
</evidence>
<feature type="active site" evidence="11">
    <location>
        <position position="503"/>
    </location>
</feature>
<comment type="function">
    <text evidence="11">Catalyzes the ATP-dependent amination of UTP to CTP with either L-glutamine or ammonia as the source of nitrogen. Regulates intracellular CTP levels through interactions with the four ribonucleotide triphosphates.</text>
</comment>
<comment type="caution">
    <text evidence="11">Lacks conserved residue(s) required for the propagation of feature annotation.</text>
</comment>
<dbReference type="PANTHER" id="PTHR11550:SF0">
    <property type="entry name" value="CTP SYNTHASE-RELATED"/>
    <property type="match status" value="1"/>
</dbReference>
<dbReference type="Gene3D" id="3.40.50.880">
    <property type="match status" value="1"/>
</dbReference>
<name>A0A0E3SFG9_9EURY</name>
<feature type="binding site" evidence="11">
    <location>
        <position position="460"/>
    </location>
    <ligand>
        <name>L-glutamine</name>
        <dbReference type="ChEBI" id="CHEBI:58359"/>
    </ligand>
</feature>
<protein>
    <recommendedName>
        <fullName evidence="11">CTP synthase</fullName>
        <ecNumber evidence="11">6.3.4.2</ecNumber>
    </recommendedName>
    <alternativeName>
        <fullName evidence="11">Cytidine 5'-triphosphate synthase</fullName>
    </alternativeName>
    <alternativeName>
        <fullName evidence="11">Cytidine triphosphate synthetase</fullName>
        <shortName evidence="11">CTP synthetase</shortName>
        <shortName evidence="11">CTPS</shortName>
    </alternativeName>
    <alternativeName>
        <fullName evidence="11">UTP--ammonia ligase</fullName>
    </alternativeName>
</protein>
<dbReference type="GO" id="GO:0097268">
    <property type="term" value="C:cytoophidium"/>
    <property type="evidence" value="ECO:0007669"/>
    <property type="project" value="UniProtKB-ARBA"/>
</dbReference>
<dbReference type="InterPro" id="IPR029062">
    <property type="entry name" value="Class_I_gatase-like"/>
</dbReference>
<gene>
    <name evidence="11" type="primary">pyrG</name>
    <name evidence="14" type="ORF">MSHOH_2494</name>
</gene>
<evidence type="ECO:0000256" key="8">
    <source>
        <dbReference type="ARBA" id="ARBA00022962"/>
    </source>
</evidence>
<feature type="binding site" evidence="11">
    <location>
        <position position="240"/>
    </location>
    <ligand>
        <name>ATP</name>
        <dbReference type="ChEBI" id="CHEBI:30616"/>
    </ligand>
</feature>
<dbReference type="HOGENOM" id="CLU_011675_5_0_2"/>
<dbReference type="InterPro" id="IPR004468">
    <property type="entry name" value="CTP_synthase"/>
</dbReference>
<feature type="binding site" evidence="11">
    <location>
        <position position="12"/>
    </location>
    <ligand>
        <name>UTP</name>
        <dbReference type="ChEBI" id="CHEBI:46398"/>
    </ligand>
</feature>
<dbReference type="HAMAP" id="MF_01227">
    <property type="entry name" value="PyrG"/>
    <property type="match status" value="1"/>
</dbReference>
<dbReference type="Proteomes" id="UP000033101">
    <property type="component" value="Chromosome"/>
</dbReference>
<feature type="active site" evidence="11">
    <location>
        <position position="505"/>
    </location>
</feature>
<dbReference type="CDD" id="cd03113">
    <property type="entry name" value="CTPS_N"/>
    <property type="match status" value="1"/>
</dbReference>
<comment type="similarity">
    <text evidence="2 11">Belongs to the CTP synthase family.</text>
</comment>
<dbReference type="NCBIfam" id="TIGR00337">
    <property type="entry name" value="PyrG"/>
    <property type="match status" value="1"/>
</dbReference>
<feature type="region of interest" description="Amidoligase domain" evidence="11">
    <location>
        <begin position="1"/>
        <end position="265"/>
    </location>
</feature>
<evidence type="ECO:0000313" key="14">
    <source>
        <dbReference type="EMBL" id="AKB78977.1"/>
    </source>
</evidence>
<dbReference type="FunFam" id="3.40.50.880:FF:000002">
    <property type="entry name" value="CTP synthase"/>
    <property type="match status" value="1"/>
</dbReference>
<comment type="catalytic activity">
    <reaction evidence="11">
        <text>L-glutamine + H2O = L-glutamate + NH4(+)</text>
        <dbReference type="Rhea" id="RHEA:15889"/>
        <dbReference type="ChEBI" id="CHEBI:15377"/>
        <dbReference type="ChEBI" id="CHEBI:28938"/>
        <dbReference type="ChEBI" id="CHEBI:29985"/>
        <dbReference type="ChEBI" id="CHEBI:58359"/>
    </reaction>
</comment>
<dbReference type="Gene3D" id="3.40.50.300">
    <property type="entry name" value="P-loop containing nucleotide triphosphate hydrolases"/>
    <property type="match status" value="1"/>
</dbReference>
<feature type="binding site" evidence="11">
    <location>
        <position position="222"/>
    </location>
    <ligand>
        <name>UTP</name>
        <dbReference type="ChEBI" id="CHEBI:46398"/>
    </ligand>
</feature>
<dbReference type="OrthoDB" id="52769at2157"/>
<dbReference type="GO" id="GO:0019856">
    <property type="term" value="P:pyrimidine nucleobase biosynthetic process"/>
    <property type="evidence" value="ECO:0007669"/>
    <property type="project" value="TreeGrafter"/>
</dbReference>
<keyword evidence="9 11" id="KW-0665">Pyrimidine biosynthesis</keyword>
<dbReference type="UniPathway" id="UPA00159">
    <property type="reaction ID" value="UER00277"/>
</dbReference>
<keyword evidence="8 11" id="KW-0315">Glutamine amidotransferase</keyword>
<dbReference type="PROSITE" id="PS51273">
    <property type="entry name" value="GATASE_TYPE_1"/>
    <property type="match status" value="1"/>
</dbReference>
<dbReference type="STRING" id="1434110.MSHOH_2494"/>
<dbReference type="Pfam" id="PF06418">
    <property type="entry name" value="CTP_synth_N"/>
    <property type="match status" value="1"/>
</dbReference>
<dbReference type="EMBL" id="CP009516">
    <property type="protein sequence ID" value="AKB78977.1"/>
    <property type="molecule type" value="Genomic_DNA"/>
</dbReference>
<dbReference type="FunFam" id="3.40.50.300:FF:000009">
    <property type="entry name" value="CTP synthase"/>
    <property type="match status" value="1"/>
</dbReference>
<evidence type="ECO:0000313" key="15">
    <source>
        <dbReference type="Proteomes" id="UP000033101"/>
    </source>
</evidence>
<dbReference type="PANTHER" id="PTHR11550">
    <property type="entry name" value="CTP SYNTHASE"/>
    <property type="match status" value="1"/>
</dbReference>
<evidence type="ECO:0000256" key="5">
    <source>
        <dbReference type="ARBA" id="ARBA00022741"/>
    </source>
</evidence>
<keyword evidence="3 11" id="KW-0436">Ligase</keyword>
<dbReference type="PATRIC" id="fig|1434110.4.peg.3208"/>
<dbReference type="NCBIfam" id="NF003792">
    <property type="entry name" value="PRK05380.1"/>
    <property type="match status" value="1"/>
</dbReference>
<dbReference type="InterPro" id="IPR017926">
    <property type="entry name" value="GATASE"/>
</dbReference>
<evidence type="ECO:0000259" key="12">
    <source>
        <dbReference type="Pfam" id="PF00117"/>
    </source>
</evidence>
<dbReference type="SUPFAM" id="SSF52540">
    <property type="entry name" value="P-loop containing nucleoside triphosphate hydrolases"/>
    <property type="match status" value="1"/>
</dbReference>
<proteinExistence type="inferred from homology"/>
<dbReference type="GO" id="GO:0042802">
    <property type="term" value="F:identical protein binding"/>
    <property type="evidence" value="ECO:0007669"/>
    <property type="project" value="TreeGrafter"/>
</dbReference>
<evidence type="ECO:0000256" key="10">
    <source>
        <dbReference type="ARBA" id="ARBA00047781"/>
    </source>
</evidence>
<dbReference type="InterPro" id="IPR017456">
    <property type="entry name" value="CTP_synthase_N"/>
</dbReference>
<feature type="binding site" evidence="11">
    <location>
        <position position="352"/>
    </location>
    <ligand>
        <name>L-glutamine</name>
        <dbReference type="ChEBI" id="CHEBI:58359"/>
    </ligand>
</feature>
<feature type="active site" description="Nucleophile; for glutamine hydrolysis" evidence="11">
    <location>
        <position position="379"/>
    </location>
</feature>
<feature type="domain" description="CTP synthase N-terminal" evidence="13">
    <location>
        <begin position="2"/>
        <end position="265"/>
    </location>
</feature>
<keyword evidence="5 11" id="KW-0547">Nucleotide-binding</keyword>
<comment type="catalytic activity">
    <reaction evidence="11">
        <text>UTP + NH4(+) + ATP = CTP + ADP + phosphate + 2 H(+)</text>
        <dbReference type="Rhea" id="RHEA:16597"/>
        <dbReference type="ChEBI" id="CHEBI:15378"/>
        <dbReference type="ChEBI" id="CHEBI:28938"/>
        <dbReference type="ChEBI" id="CHEBI:30616"/>
        <dbReference type="ChEBI" id="CHEBI:37563"/>
        <dbReference type="ChEBI" id="CHEBI:43474"/>
        <dbReference type="ChEBI" id="CHEBI:46398"/>
        <dbReference type="ChEBI" id="CHEBI:456216"/>
    </reaction>
</comment>
<keyword evidence="7 11" id="KW-0460">Magnesium</keyword>
<comment type="pathway">
    <text evidence="1 11">Pyrimidine metabolism; CTP biosynthesis via de novo pathway; CTP from UDP: step 2/2.</text>
</comment>
<dbReference type="GO" id="GO:0044210">
    <property type="term" value="P:'de novo' CTP biosynthetic process"/>
    <property type="evidence" value="ECO:0007669"/>
    <property type="project" value="UniProtKB-UniRule"/>
</dbReference>
<dbReference type="Pfam" id="PF00117">
    <property type="entry name" value="GATase"/>
    <property type="match status" value="1"/>
</dbReference>
<dbReference type="InterPro" id="IPR027417">
    <property type="entry name" value="P-loop_NTPase"/>
</dbReference>
<evidence type="ECO:0000256" key="7">
    <source>
        <dbReference type="ARBA" id="ARBA00022842"/>
    </source>
</evidence>
<feature type="binding site" evidence="11">
    <location>
        <begin position="186"/>
        <end position="191"/>
    </location>
    <ligand>
        <name>UTP</name>
        <dbReference type="ChEBI" id="CHEBI:46398"/>
    </ligand>
</feature>
<feature type="binding site" evidence="11">
    <location>
        <position position="53"/>
    </location>
    <ligand>
        <name>L-glutamine</name>
        <dbReference type="ChEBI" id="CHEBI:58359"/>
    </ligand>
</feature>
<feature type="binding site" evidence="11">
    <location>
        <position position="70"/>
    </location>
    <ligand>
        <name>ATP</name>
        <dbReference type="ChEBI" id="CHEBI:30616"/>
    </ligand>
</feature>
<reference evidence="14 15" key="1">
    <citation type="submission" date="2014-07" db="EMBL/GenBank/DDBJ databases">
        <title>Methanogenic archaea and the global carbon cycle.</title>
        <authorList>
            <person name="Henriksen J.R."/>
            <person name="Luke J."/>
            <person name="Reinhart S."/>
            <person name="Benedict M.N."/>
            <person name="Youngblut N.D."/>
            <person name="Metcalf M.E."/>
            <person name="Whitaker R.J."/>
            <person name="Metcalf W.W."/>
        </authorList>
    </citation>
    <scope>NUCLEOTIDE SEQUENCE [LARGE SCALE GENOMIC DNA]</scope>
    <source>
        <strain evidence="14 15">HB-1</strain>
    </source>
</reference>
<evidence type="ECO:0000256" key="6">
    <source>
        <dbReference type="ARBA" id="ARBA00022840"/>
    </source>
</evidence>
<feature type="binding site" evidence="11">
    <location>
        <begin position="147"/>
        <end position="149"/>
    </location>
    <ligand>
        <name>CTP</name>
        <dbReference type="ChEBI" id="CHEBI:37563"/>
        <note>allosteric inhibitor</note>
    </ligand>
</feature>
<keyword evidence="4 11" id="KW-0479">Metal-binding</keyword>
<dbReference type="InterPro" id="IPR033828">
    <property type="entry name" value="GATase1_CTP_Synthase"/>
</dbReference>